<dbReference type="GO" id="GO:0016740">
    <property type="term" value="F:transferase activity"/>
    <property type="evidence" value="ECO:0007669"/>
    <property type="project" value="UniProtKB-KW"/>
</dbReference>
<accession>A0A1N7QFR1</accession>
<proteinExistence type="predicted"/>
<evidence type="ECO:0000259" key="1">
    <source>
        <dbReference type="Pfam" id="PF04230"/>
    </source>
</evidence>
<protein>
    <submittedName>
        <fullName evidence="2">Polysaccharide pyruvyl transferase</fullName>
    </submittedName>
</protein>
<evidence type="ECO:0000313" key="3">
    <source>
        <dbReference type="Proteomes" id="UP000186141"/>
    </source>
</evidence>
<dbReference type="InterPro" id="IPR007345">
    <property type="entry name" value="Polysacch_pyruvyl_Trfase"/>
</dbReference>
<evidence type="ECO:0000313" key="2">
    <source>
        <dbReference type="EMBL" id="SIT21337.1"/>
    </source>
</evidence>
<dbReference type="EMBL" id="FTOT01000010">
    <property type="protein sequence ID" value="SIT21337.1"/>
    <property type="molecule type" value="Genomic_DNA"/>
</dbReference>
<dbReference type="RefSeq" id="WP_076533770.1">
    <property type="nucleotide sequence ID" value="NZ_BMEH01000010.1"/>
</dbReference>
<organism evidence="2 3">
    <name type="scientific">Gemmobacter megaterium</name>
    <dbReference type="NCBI Taxonomy" id="1086013"/>
    <lineage>
        <taxon>Bacteria</taxon>
        <taxon>Pseudomonadati</taxon>
        <taxon>Pseudomonadota</taxon>
        <taxon>Alphaproteobacteria</taxon>
        <taxon>Rhodobacterales</taxon>
        <taxon>Paracoccaceae</taxon>
        <taxon>Gemmobacter</taxon>
    </lineage>
</organism>
<sequence length="395" mass="42456">MLKIALIAHSTRSDNMGVGALTVADIDILRQAAARAGTPVRFLVVDWKDRRVPYVTGPDIEIRPIRARDILKPWVYARMIADADMVVDIGGGDSFADIYGGARLRRMMAMKYIAHALGRPFVMAPQTVGPFKGATARWFAARSMALSRIVATRDDMSARIAREMGRADLVEASDVALRLPYAAPPPRDPGRPLQVGLNVSGLLMNGGYTRNNMFGLSVDYPALMRGVIADLLAHPLGCQVHLVPHVITGRGGVEDDMAVSQALAAEFPAVTVAPAFASPSDAKSHIAGLDFFAGARMHACIAAFSSGVPVVPMAYSRKFAGLFGSLGYDRTVDCTRDDADSIRRSLIAALETRVVLEAEIRSALALGLARLDRYEEALVGLMQARMAQRGIRAGA</sequence>
<gene>
    <name evidence="2" type="ORF">SAMN05421774_1104</name>
</gene>
<dbReference type="OrthoDB" id="1814359at2"/>
<dbReference type="AlphaFoldDB" id="A0A1N7QFR1"/>
<name>A0A1N7QFR1_9RHOB</name>
<dbReference type="PANTHER" id="PTHR36836:SF1">
    <property type="entry name" value="COLANIC ACID BIOSYNTHESIS PROTEIN WCAK"/>
    <property type="match status" value="1"/>
</dbReference>
<reference evidence="2 3" key="1">
    <citation type="submission" date="2017-01" db="EMBL/GenBank/DDBJ databases">
        <authorList>
            <person name="Mah S.A."/>
            <person name="Swanson W.J."/>
            <person name="Moy G.W."/>
            <person name="Vacquier V.D."/>
        </authorList>
    </citation>
    <scope>NUCLEOTIDE SEQUENCE [LARGE SCALE GENOMIC DNA]</scope>
    <source>
        <strain evidence="2 3">DSM 26375</strain>
    </source>
</reference>
<dbReference type="STRING" id="1086013.SAMN05421774_1104"/>
<keyword evidence="2" id="KW-0808">Transferase</keyword>
<feature type="domain" description="Polysaccharide pyruvyl transferase" evidence="1">
    <location>
        <begin position="57"/>
        <end position="316"/>
    </location>
</feature>
<dbReference type="PANTHER" id="PTHR36836">
    <property type="entry name" value="COLANIC ACID BIOSYNTHESIS PROTEIN WCAK"/>
    <property type="match status" value="1"/>
</dbReference>
<dbReference type="Pfam" id="PF04230">
    <property type="entry name" value="PS_pyruv_trans"/>
    <property type="match status" value="1"/>
</dbReference>
<dbReference type="Proteomes" id="UP000186141">
    <property type="component" value="Unassembled WGS sequence"/>
</dbReference>
<keyword evidence="3" id="KW-1185">Reference proteome</keyword>